<keyword evidence="9" id="KW-1185">Reference proteome</keyword>
<evidence type="ECO:0000313" key="9">
    <source>
        <dbReference type="Proteomes" id="UP000239772"/>
    </source>
</evidence>
<feature type="transmembrane region" description="Helical" evidence="7">
    <location>
        <begin position="337"/>
        <end position="360"/>
    </location>
</feature>
<dbReference type="EMBL" id="PVZS01000018">
    <property type="protein sequence ID" value="PSC03989.1"/>
    <property type="molecule type" value="Genomic_DNA"/>
</dbReference>
<gene>
    <name evidence="8" type="ORF">SLNSH_16280</name>
</gene>
<comment type="similarity">
    <text evidence="2">Belongs to the polysaccharide synthase family.</text>
</comment>
<evidence type="ECO:0000256" key="1">
    <source>
        <dbReference type="ARBA" id="ARBA00004651"/>
    </source>
</evidence>
<protein>
    <recommendedName>
        <fullName evidence="10">Lipopolysaccharide biosynthesis protein</fullName>
    </recommendedName>
</protein>
<organism evidence="8 9">
    <name type="scientific">Alsobacter soli</name>
    <dbReference type="NCBI Taxonomy" id="2109933"/>
    <lineage>
        <taxon>Bacteria</taxon>
        <taxon>Pseudomonadati</taxon>
        <taxon>Pseudomonadota</taxon>
        <taxon>Alphaproteobacteria</taxon>
        <taxon>Hyphomicrobiales</taxon>
        <taxon>Alsobacteraceae</taxon>
        <taxon>Alsobacter</taxon>
    </lineage>
</organism>
<evidence type="ECO:0000256" key="3">
    <source>
        <dbReference type="ARBA" id="ARBA00022475"/>
    </source>
</evidence>
<comment type="subcellular location">
    <subcellularLocation>
        <location evidence="1">Cell membrane</location>
        <topology evidence="1">Multi-pass membrane protein</topology>
    </subcellularLocation>
</comment>
<evidence type="ECO:0000256" key="7">
    <source>
        <dbReference type="SAM" id="Phobius"/>
    </source>
</evidence>
<evidence type="ECO:0000256" key="6">
    <source>
        <dbReference type="ARBA" id="ARBA00023136"/>
    </source>
</evidence>
<name>A0A2T1HR48_9HYPH</name>
<comment type="caution">
    <text evidence="8">The sequence shown here is derived from an EMBL/GenBank/DDBJ whole genome shotgun (WGS) entry which is preliminary data.</text>
</comment>
<dbReference type="PANTHER" id="PTHR30250:SF10">
    <property type="entry name" value="LIPOPOLYSACCHARIDE BIOSYNTHESIS PROTEIN WZXC"/>
    <property type="match status" value="1"/>
</dbReference>
<feature type="transmembrane region" description="Helical" evidence="7">
    <location>
        <begin position="90"/>
        <end position="113"/>
    </location>
</feature>
<keyword evidence="3" id="KW-1003">Cell membrane</keyword>
<evidence type="ECO:0008006" key="10">
    <source>
        <dbReference type="Google" id="ProtNLM"/>
    </source>
</evidence>
<proteinExistence type="inferred from homology"/>
<keyword evidence="5 7" id="KW-1133">Transmembrane helix</keyword>
<evidence type="ECO:0000256" key="4">
    <source>
        <dbReference type="ARBA" id="ARBA00022692"/>
    </source>
</evidence>
<feature type="transmembrane region" description="Helical" evidence="7">
    <location>
        <begin position="452"/>
        <end position="474"/>
    </location>
</feature>
<feature type="transmembrane region" description="Helical" evidence="7">
    <location>
        <begin position="297"/>
        <end position="317"/>
    </location>
</feature>
<dbReference type="InterPro" id="IPR050833">
    <property type="entry name" value="Poly_Biosynth_Transport"/>
</dbReference>
<dbReference type="Pfam" id="PF13440">
    <property type="entry name" value="Polysacc_synt_3"/>
    <property type="match status" value="1"/>
</dbReference>
<evidence type="ECO:0000256" key="2">
    <source>
        <dbReference type="ARBA" id="ARBA00007430"/>
    </source>
</evidence>
<keyword evidence="6 7" id="KW-0472">Membrane</keyword>
<reference evidence="9" key="1">
    <citation type="submission" date="2018-03" db="EMBL/GenBank/DDBJ databases">
        <authorList>
            <person name="Sun L."/>
            <person name="Liu H."/>
            <person name="Chen W."/>
            <person name="Huang K."/>
            <person name="Liu W."/>
            <person name="Gao X."/>
        </authorList>
    </citation>
    <scope>NUCLEOTIDE SEQUENCE [LARGE SCALE GENOMIC DNA]</scope>
    <source>
        <strain evidence="9">SH9</strain>
    </source>
</reference>
<keyword evidence="4 7" id="KW-0812">Transmembrane</keyword>
<evidence type="ECO:0000256" key="5">
    <source>
        <dbReference type="ARBA" id="ARBA00022989"/>
    </source>
</evidence>
<dbReference type="AlphaFoldDB" id="A0A2T1HR48"/>
<feature type="transmembrane region" description="Helical" evidence="7">
    <location>
        <begin position="423"/>
        <end position="446"/>
    </location>
</feature>
<evidence type="ECO:0000313" key="8">
    <source>
        <dbReference type="EMBL" id="PSC03989.1"/>
    </source>
</evidence>
<dbReference type="PANTHER" id="PTHR30250">
    <property type="entry name" value="PST FAMILY PREDICTED COLANIC ACID TRANSPORTER"/>
    <property type="match status" value="1"/>
</dbReference>
<dbReference type="GO" id="GO:0005886">
    <property type="term" value="C:plasma membrane"/>
    <property type="evidence" value="ECO:0007669"/>
    <property type="project" value="UniProtKB-SubCell"/>
</dbReference>
<feature type="transmembrane region" description="Helical" evidence="7">
    <location>
        <begin position="180"/>
        <end position="199"/>
    </location>
</feature>
<accession>A0A2T1HR48</accession>
<sequence length="508" mass="54737">MPGVAGRTREIIGDPMSSIRRALVYTTAERYVNLLTNFALVAGISRLLTPEQVGVSALGAMVVAFSETVRDIPTGYLVQQPRLRSGDVRAAYTAMLAISLLIAVGLVLGAGWIGSFYQGEHIHAYTYLIAASLLPGPFERPIMSLMRREMEFGRIAQINVATCLVNAATTLGLAAAGYGILSFGWGLLFGSLTTLALAMKNGRDWSWRNYWPSARGWRRVVAFGGFTSATALLGSLYEMLPVLVLSRTQPFHVVGLFNRATLVVQLPDRVLISGLAPVLFPAFAAEARANRPLAPQYVSAISYFTSLQFPAMALVAVLTEPIVRILLGPQWGEVVPIVRLMALASLMVIPTQVTYGVMVAAGAVRPMLLSTLINRPICAVITVIAAMNGLTWLALSLFVTIPINTIVVQIFVRRRIGFAWADLARVCIANLGLGLITCAAPLAMAAANGWDFSYASLSQLLVAIVGSAAGWVIGLKLTRNRLFRDIGDLGAMAWGRLVRYLDARRSAA</sequence>
<feature type="transmembrane region" description="Helical" evidence="7">
    <location>
        <begin position="220"/>
        <end position="246"/>
    </location>
</feature>
<dbReference type="Proteomes" id="UP000239772">
    <property type="component" value="Unassembled WGS sequence"/>
</dbReference>